<dbReference type="PANTHER" id="PTHR32322:SF18">
    <property type="entry name" value="S-ADENOSYLMETHIONINE_S-ADENOSYLHOMOCYSTEINE TRANSPORTER"/>
    <property type="match status" value="1"/>
</dbReference>
<evidence type="ECO:0000256" key="7">
    <source>
        <dbReference type="SAM" id="Phobius"/>
    </source>
</evidence>
<dbReference type="AlphaFoldDB" id="A0A498RDH5"/>
<feature type="transmembrane region" description="Helical" evidence="7">
    <location>
        <begin position="250"/>
        <end position="269"/>
    </location>
</feature>
<dbReference type="InterPro" id="IPR037185">
    <property type="entry name" value="EmrE-like"/>
</dbReference>
<dbReference type="Proteomes" id="UP000277811">
    <property type="component" value="Unassembled WGS sequence"/>
</dbReference>
<comment type="subcellular location">
    <subcellularLocation>
        <location evidence="1">Cell membrane</location>
        <topology evidence="1">Multi-pass membrane protein</topology>
    </subcellularLocation>
</comment>
<feature type="transmembrane region" description="Helical" evidence="7">
    <location>
        <begin position="67"/>
        <end position="89"/>
    </location>
</feature>
<feature type="transmembrane region" description="Helical" evidence="7">
    <location>
        <begin position="128"/>
        <end position="147"/>
    </location>
</feature>
<keyword evidence="4 7" id="KW-0812">Transmembrane</keyword>
<evidence type="ECO:0000256" key="3">
    <source>
        <dbReference type="ARBA" id="ARBA00022475"/>
    </source>
</evidence>
<dbReference type="InterPro" id="IPR000620">
    <property type="entry name" value="EamA_dom"/>
</dbReference>
<evidence type="ECO:0000256" key="5">
    <source>
        <dbReference type="ARBA" id="ARBA00022989"/>
    </source>
</evidence>
<evidence type="ECO:0000256" key="6">
    <source>
        <dbReference type="ARBA" id="ARBA00023136"/>
    </source>
</evidence>
<dbReference type="SUPFAM" id="SSF103481">
    <property type="entry name" value="Multidrug resistance efflux transporter EmrE"/>
    <property type="match status" value="2"/>
</dbReference>
<dbReference type="RefSeq" id="WP_122629796.1">
    <property type="nucleotide sequence ID" value="NZ_UPPP01000105.1"/>
</dbReference>
<evidence type="ECO:0000259" key="8">
    <source>
        <dbReference type="Pfam" id="PF00892"/>
    </source>
</evidence>
<gene>
    <name evidence="9" type="ORF">LUCI_4253</name>
</gene>
<evidence type="ECO:0000256" key="1">
    <source>
        <dbReference type="ARBA" id="ARBA00004651"/>
    </source>
</evidence>
<accession>A0A498RDH5</accession>
<dbReference type="PANTHER" id="PTHR32322">
    <property type="entry name" value="INNER MEMBRANE TRANSPORTER"/>
    <property type="match status" value="1"/>
</dbReference>
<sequence>MSERRINLLMVLTALFWSGAFITGKIAVREFPAFALTFFRFLFALPLIFSILYIREPENMLPRGKQWRPLIILGFVGTFCYHALFFTALQYTTAINSSLIGAMNPMVTTLLAALFFSEQLTPRRITGVILSFCGVFLVITNADWRLISDFRFNGGDLLMLLAVCSWAVYSLLSRRYMKEYGLTPFMVTAYTFFICVILAVPFMVWENPATYLLSATLGGWMSIVYMSVFASVLGYLFQMVAIQHIGAARAAMFINLVPVFTIIQSVFLLGESFSFYKLIGASIIITGVYLATRPQAENSPLTRKGLQAE</sequence>
<dbReference type="OrthoDB" id="9809509at2"/>
<keyword evidence="6 7" id="KW-0472">Membrane</keyword>
<feature type="domain" description="EamA" evidence="8">
    <location>
        <begin position="7"/>
        <end position="139"/>
    </location>
</feature>
<feature type="transmembrane region" description="Helical" evidence="7">
    <location>
        <begin position="153"/>
        <end position="172"/>
    </location>
</feature>
<feature type="transmembrane region" description="Helical" evidence="7">
    <location>
        <begin position="34"/>
        <end position="55"/>
    </location>
</feature>
<feature type="transmembrane region" description="Helical" evidence="7">
    <location>
        <begin position="95"/>
        <end position="116"/>
    </location>
</feature>
<evidence type="ECO:0000256" key="4">
    <source>
        <dbReference type="ARBA" id="ARBA00022692"/>
    </source>
</evidence>
<feature type="transmembrane region" description="Helical" evidence="7">
    <location>
        <begin position="184"/>
        <end position="205"/>
    </location>
</feature>
<comment type="similarity">
    <text evidence="2">Belongs to the EamA transporter family.</text>
</comment>
<evidence type="ECO:0000313" key="9">
    <source>
        <dbReference type="EMBL" id="VBB08967.1"/>
    </source>
</evidence>
<dbReference type="Pfam" id="PF00892">
    <property type="entry name" value="EamA"/>
    <property type="match status" value="2"/>
</dbReference>
<feature type="transmembrane region" description="Helical" evidence="7">
    <location>
        <begin position="275"/>
        <end position="292"/>
    </location>
</feature>
<organism evidence="9 10">
    <name type="scientific">Lucifera butyrica</name>
    <dbReference type="NCBI Taxonomy" id="1351585"/>
    <lineage>
        <taxon>Bacteria</taxon>
        <taxon>Bacillati</taxon>
        <taxon>Bacillota</taxon>
        <taxon>Negativicutes</taxon>
        <taxon>Veillonellales</taxon>
        <taxon>Veillonellaceae</taxon>
        <taxon>Lucifera</taxon>
    </lineage>
</organism>
<dbReference type="GO" id="GO:0005886">
    <property type="term" value="C:plasma membrane"/>
    <property type="evidence" value="ECO:0007669"/>
    <property type="project" value="UniProtKB-SubCell"/>
</dbReference>
<feature type="transmembrane region" description="Helical" evidence="7">
    <location>
        <begin position="217"/>
        <end position="238"/>
    </location>
</feature>
<dbReference type="InterPro" id="IPR050638">
    <property type="entry name" value="AA-Vitamin_Transporters"/>
</dbReference>
<evidence type="ECO:0000313" key="10">
    <source>
        <dbReference type="Proteomes" id="UP000277811"/>
    </source>
</evidence>
<feature type="transmembrane region" description="Helical" evidence="7">
    <location>
        <begin position="7"/>
        <end position="28"/>
    </location>
</feature>
<name>A0A498RDH5_9FIRM</name>
<keyword evidence="3" id="KW-1003">Cell membrane</keyword>
<keyword evidence="5 7" id="KW-1133">Transmembrane helix</keyword>
<proteinExistence type="inferred from homology"/>
<reference evidence="9 10" key="1">
    <citation type="submission" date="2018-06" db="EMBL/GenBank/DDBJ databases">
        <authorList>
            <person name="Strepis N."/>
        </authorList>
    </citation>
    <scope>NUCLEOTIDE SEQUENCE [LARGE SCALE GENOMIC DNA]</scope>
    <source>
        <strain evidence="9">LUCI</strain>
    </source>
</reference>
<feature type="domain" description="EamA" evidence="8">
    <location>
        <begin position="155"/>
        <end position="292"/>
    </location>
</feature>
<evidence type="ECO:0000256" key="2">
    <source>
        <dbReference type="ARBA" id="ARBA00007362"/>
    </source>
</evidence>
<keyword evidence="10" id="KW-1185">Reference proteome</keyword>
<dbReference type="EMBL" id="UPPP01000105">
    <property type="protein sequence ID" value="VBB08967.1"/>
    <property type="molecule type" value="Genomic_DNA"/>
</dbReference>
<protein>
    <recommendedName>
        <fullName evidence="8">EamA domain-containing protein</fullName>
    </recommendedName>
</protein>